<accession>A0A6M5YQB3</accession>
<dbReference type="KEGG" id="ftj:FTUN_3794"/>
<sequence>MLWCECSYRGTALTFVEWWLICESKANAPTGPDASGKKMRRFYG</sequence>
<dbReference type="AlphaFoldDB" id="A0A6M5YQB3"/>
<keyword evidence="2" id="KW-1185">Reference proteome</keyword>
<evidence type="ECO:0000313" key="1">
    <source>
        <dbReference type="EMBL" id="QJW96237.1"/>
    </source>
</evidence>
<organism evidence="1 2">
    <name type="scientific">Frigoriglobus tundricola</name>
    <dbReference type="NCBI Taxonomy" id="2774151"/>
    <lineage>
        <taxon>Bacteria</taxon>
        <taxon>Pseudomonadati</taxon>
        <taxon>Planctomycetota</taxon>
        <taxon>Planctomycetia</taxon>
        <taxon>Gemmatales</taxon>
        <taxon>Gemmataceae</taxon>
        <taxon>Frigoriglobus</taxon>
    </lineage>
</organism>
<protein>
    <submittedName>
        <fullName evidence="1">Uncharacterized protein</fullName>
    </submittedName>
</protein>
<dbReference type="EMBL" id="CP053452">
    <property type="protein sequence ID" value="QJW96237.1"/>
    <property type="molecule type" value="Genomic_DNA"/>
</dbReference>
<evidence type="ECO:0000313" key="2">
    <source>
        <dbReference type="Proteomes" id="UP000503447"/>
    </source>
</evidence>
<reference evidence="2" key="1">
    <citation type="submission" date="2020-05" db="EMBL/GenBank/DDBJ databases">
        <title>Frigoriglobus tundricola gen. nov., sp. nov., a psychrotolerant cellulolytic planctomycete of the family Gemmataceae with two divergent copies of 16S rRNA gene.</title>
        <authorList>
            <person name="Kulichevskaya I.S."/>
            <person name="Ivanova A.A."/>
            <person name="Naumoff D.G."/>
            <person name="Beletsky A.V."/>
            <person name="Rijpstra W.I.C."/>
            <person name="Sinninghe Damste J.S."/>
            <person name="Mardanov A.V."/>
            <person name="Ravin N.V."/>
            <person name="Dedysh S.N."/>
        </authorList>
    </citation>
    <scope>NUCLEOTIDE SEQUENCE [LARGE SCALE GENOMIC DNA]</scope>
    <source>
        <strain evidence="2">PL17</strain>
    </source>
</reference>
<proteinExistence type="predicted"/>
<dbReference type="Proteomes" id="UP000503447">
    <property type="component" value="Chromosome"/>
</dbReference>
<gene>
    <name evidence="1" type="ORF">FTUN_3794</name>
</gene>
<name>A0A6M5YQB3_9BACT</name>